<dbReference type="AlphaFoldDB" id="M4BHN0"/>
<feature type="region of interest" description="Disordered" evidence="1">
    <location>
        <begin position="161"/>
        <end position="229"/>
    </location>
</feature>
<accession>M4BHN0</accession>
<reference evidence="3" key="2">
    <citation type="submission" date="2015-06" db="UniProtKB">
        <authorList>
            <consortium name="EnsemblProtists"/>
        </authorList>
    </citation>
    <scope>IDENTIFICATION</scope>
    <source>
        <strain evidence="3">Emoy2</strain>
    </source>
</reference>
<feature type="compositionally biased region" description="Low complexity" evidence="1">
    <location>
        <begin position="186"/>
        <end position="195"/>
    </location>
</feature>
<feature type="compositionally biased region" description="Low complexity" evidence="1">
    <location>
        <begin position="162"/>
        <end position="178"/>
    </location>
</feature>
<dbReference type="HOGENOM" id="CLU_066126_0_0_1"/>
<organism evidence="3 4">
    <name type="scientific">Hyaloperonospora arabidopsidis (strain Emoy2)</name>
    <name type="common">Downy mildew agent</name>
    <name type="synonym">Peronospora arabidopsidis</name>
    <dbReference type="NCBI Taxonomy" id="559515"/>
    <lineage>
        <taxon>Eukaryota</taxon>
        <taxon>Sar</taxon>
        <taxon>Stramenopiles</taxon>
        <taxon>Oomycota</taxon>
        <taxon>Peronosporomycetes</taxon>
        <taxon>Peronosporales</taxon>
        <taxon>Peronosporaceae</taxon>
        <taxon>Hyaloperonospora</taxon>
    </lineage>
</organism>
<feature type="region of interest" description="Disordered" evidence="1">
    <location>
        <begin position="21"/>
        <end position="54"/>
    </location>
</feature>
<feature type="compositionally biased region" description="Basic residues" evidence="1">
    <location>
        <begin position="122"/>
        <end position="132"/>
    </location>
</feature>
<protein>
    <recommendedName>
        <fullName evidence="5">RxLR effector candidate protein</fullName>
    </recommendedName>
</protein>
<evidence type="ECO:0000256" key="1">
    <source>
        <dbReference type="SAM" id="MobiDB-lite"/>
    </source>
</evidence>
<feature type="region of interest" description="Disordered" evidence="1">
    <location>
        <begin position="109"/>
        <end position="138"/>
    </location>
</feature>
<feature type="signal peptide" evidence="2">
    <location>
        <begin position="1"/>
        <end position="19"/>
    </location>
</feature>
<dbReference type="Proteomes" id="UP000011713">
    <property type="component" value="Unassembled WGS sequence"/>
</dbReference>
<keyword evidence="4" id="KW-1185">Reference proteome</keyword>
<name>M4BHN0_HYAAE</name>
<dbReference type="EMBL" id="JH598261">
    <property type="status" value="NOT_ANNOTATED_CDS"/>
    <property type="molecule type" value="Genomic_DNA"/>
</dbReference>
<keyword evidence="2" id="KW-0732">Signal</keyword>
<dbReference type="EnsemblProtists" id="HpaT805906">
    <property type="protein sequence ID" value="HpaP805906"/>
    <property type="gene ID" value="HpaG805906"/>
</dbReference>
<proteinExistence type="predicted"/>
<dbReference type="VEuPathDB" id="FungiDB:HpaG805906"/>
<evidence type="ECO:0000313" key="4">
    <source>
        <dbReference type="Proteomes" id="UP000011713"/>
    </source>
</evidence>
<dbReference type="eggNOG" id="ENOG502SS47">
    <property type="taxonomic scope" value="Eukaryota"/>
</dbReference>
<feature type="region of interest" description="Disordered" evidence="1">
    <location>
        <begin position="317"/>
        <end position="361"/>
    </location>
</feature>
<evidence type="ECO:0000256" key="2">
    <source>
        <dbReference type="SAM" id="SignalP"/>
    </source>
</evidence>
<reference evidence="4" key="1">
    <citation type="journal article" date="2010" name="Science">
        <title>Signatures of adaptation to obligate biotrophy in the Hyaloperonospora arabidopsidis genome.</title>
        <authorList>
            <person name="Baxter L."/>
            <person name="Tripathy S."/>
            <person name="Ishaque N."/>
            <person name="Boot N."/>
            <person name="Cabral A."/>
            <person name="Kemen E."/>
            <person name="Thines M."/>
            <person name="Ah-Fong A."/>
            <person name="Anderson R."/>
            <person name="Badejoko W."/>
            <person name="Bittner-Eddy P."/>
            <person name="Boore J.L."/>
            <person name="Chibucos M.C."/>
            <person name="Coates M."/>
            <person name="Dehal P."/>
            <person name="Delehaunty K."/>
            <person name="Dong S."/>
            <person name="Downton P."/>
            <person name="Dumas B."/>
            <person name="Fabro G."/>
            <person name="Fronick C."/>
            <person name="Fuerstenberg S.I."/>
            <person name="Fulton L."/>
            <person name="Gaulin E."/>
            <person name="Govers F."/>
            <person name="Hughes L."/>
            <person name="Humphray S."/>
            <person name="Jiang R.H."/>
            <person name="Judelson H."/>
            <person name="Kamoun S."/>
            <person name="Kyung K."/>
            <person name="Meijer H."/>
            <person name="Minx P."/>
            <person name="Morris P."/>
            <person name="Nelson J."/>
            <person name="Phuntumart V."/>
            <person name="Qutob D."/>
            <person name="Rehmany A."/>
            <person name="Rougon-Cardoso A."/>
            <person name="Ryden P."/>
            <person name="Torto-Alalibo T."/>
            <person name="Studholme D."/>
            <person name="Wang Y."/>
            <person name="Win J."/>
            <person name="Wood J."/>
            <person name="Clifton S.W."/>
            <person name="Rogers J."/>
            <person name="Van den Ackerveken G."/>
            <person name="Jones J.D."/>
            <person name="McDowell J.M."/>
            <person name="Beynon J."/>
            <person name="Tyler B.M."/>
        </authorList>
    </citation>
    <scope>NUCLEOTIDE SEQUENCE [LARGE SCALE GENOMIC DNA]</scope>
    <source>
        <strain evidence="4">Emoy2</strain>
    </source>
</reference>
<dbReference type="InParanoid" id="M4BHN0"/>
<evidence type="ECO:0008006" key="5">
    <source>
        <dbReference type="Google" id="ProtNLM"/>
    </source>
</evidence>
<feature type="chain" id="PRO_5004049083" description="RxLR effector candidate protein" evidence="2">
    <location>
        <begin position="20"/>
        <end position="361"/>
    </location>
</feature>
<evidence type="ECO:0000313" key="3">
    <source>
        <dbReference type="EnsemblProtists" id="HpaP805906"/>
    </source>
</evidence>
<sequence>MIFASGLVLAAVAVTAANAGNPSNLRSSEEATKSNGENSLFVARNPSGSEDIDPDDLMIDLTEILGESTDGSHIKLNILDLIGSGSDQVDIEEIIDAFKDQSGDDDLSWLDDLDEKDGSQEHHHHHHHHYHHHENEDMVDKDVSDNDLMWINHWINTNAGSTDTAATKGAVGGAAMNGDVDDDSNNDSSNSGTTDPIAAKKASKGPSSYGKDQGSGGDNMAWLFEDDGSVDPTATKGGAAFMNGDDPVATKGGLNGAGVYNDDLATDPVAAKASKASKKGAAGPIPVNLFNDSSNADIGEEIVEDNNHSFMFAGATKGPSLAVEDDDNSKPDADVSTQDEAVQTDDVDPLATKATKKMSLP</sequence>